<gene>
    <name evidence="3" type="ORF">SAMN02745110_02462</name>
</gene>
<dbReference type="Pfam" id="PF20753">
    <property type="entry name" value="DUF6558_C"/>
    <property type="match status" value="1"/>
</dbReference>
<evidence type="ECO:0008006" key="5">
    <source>
        <dbReference type="Google" id="ProtNLM"/>
    </source>
</evidence>
<proteinExistence type="predicted"/>
<dbReference type="InterPro" id="IPR046688">
    <property type="entry name" value="DUF6558_N"/>
</dbReference>
<name>A0A1T4QNW0_9FIRM</name>
<feature type="domain" description="Phage tail-like C-terminal" evidence="2">
    <location>
        <begin position="172"/>
        <end position="277"/>
    </location>
</feature>
<protein>
    <recommendedName>
        <fullName evidence="5">Phage tail protein</fullName>
    </recommendedName>
</protein>
<evidence type="ECO:0000313" key="4">
    <source>
        <dbReference type="Proteomes" id="UP000189857"/>
    </source>
</evidence>
<dbReference type="AlphaFoldDB" id="A0A1T4QNW0"/>
<accession>A0A1T4QNW0</accession>
<feature type="domain" description="DUF6558" evidence="1">
    <location>
        <begin position="2"/>
        <end position="135"/>
    </location>
</feature>
<organism evidence="3 4">
    <name type="scientific">Eubacterium ruminantium</name>
    <dbReference type="NCBI Taxonomy" id="42322"/>
    <lineage>
        <taxon>Bacteria</taxon>
        <taxon>Bacillati</taxon>
        <taxon>Bacillota</taxon>
        <taxon>Clostridia</taxon>
        <taxon>Eubacteriales</taxon>
        <taxon>Eubacteriaceae</taxon>
        <taxon>Eubacterium</taxon>
    </lineage>
</organism>
<sequence>MDFMFDGESLSSKGYMVYYDNIEDEELPTSSMTYKTIRAAMSDISHMVAHEYEDNYSRVFAIMKSPCENNEDMVLTEEDISNMTRWLVRKQYKEFRYVDENGEPNSIWYKVQNKVDKIVYAGDVIGLKITVNSNAPYAFETHSYEFDSVDNGDGTTTYTIEEGGEQVEFSNEFPYFQSDEEGYCYFDMTLTLSNVSTEFPDLQITTYPFNLTSVQNVSEGETITIHGGDILQIESDDPEHVMAKDFNYSFPRFVNEYNNKHTEMTIGNCDAHIVLTYNQIRKVGL</sequence>
<dbReference type="InterPro" id="IPR048276">
    <property type="entry name" value="Phage_tail-like_C"/>
</dbReference>
<keyword evidence="4" id="KW-1185">Reference proteome</keyword>
<dbReference type="EMBL" id="FUXA01000024">
    <property type="protein sequence ID" value="SKA05450.1"/>
    <property type="molecule type" value="Genomic_DNA"/>
</dbReference>
<dbReference type="Proteomes" id="UP000189857">
    <property type="component" value="Unassembled WGS sequence"/>
</dbReference>
<reference evidence="3 4" key="1">
    <citation type="submission" date="2017-02" db="EMBL/GenBank/DDBJ databases">
        <authorList>
            <person name="Peterson S.W."/>
        </authorList>
    </citation>
    <scope>NUCLEOTIDE SEQUENCE [LARGE SCALE GENOMIC DNA]</scope>
    <source>
        <strain evidence="3 4">ATCC 17233</strain>
    </source>
</reference>
<dbReference type="Pfam" id="PF20195">
    <property type="entry name" value="DUF6558"/>
    <property type="match status" value="1"/>
</dbReference>
<dbReference type="RefSeq" id="WP_078788240.1">
    <property type="nucleotide sequence ID" value="NZ_FMTO01000024.1"/>
</dbReference>
<evidence type="ECO:0000259" key="1">
    <source>
        <dbReference type="Pfam" id="PF20195"/>
    </source>
</evidence>
<evidence type="ECO:0000259" key="2">
    <source>
        <dbReference type="Pfam" id="PF20753"/>
    </source>
</evidence>
<evidence type="ECO:0000313" key="3">
    <source>
        <dbReference type="EMBL" id="SKA05450.1"/>
    </source>
</evidence>